<dbReference type="Proteomes" id="UP000076852">
    <property type="component" value="Chromosome 2"/>
</dbReference>
<proteinExistence type="predicted"/>
<gene>
    <name evidence="1" type="ORF">AYM40_30640</name>
</gene>
<dbReference type="KEGG" id="buz:AYM40_30640"/>
<evidence type="ECO:0000313" key="1">
    <source>
        <dbReference type="EMBL" id="ANB76555.1"/>
    </source>
</evidence>
<dbReference type="Gene3D" id="3.30.2020.40">
    <property type="entry name" value="Uncharacterised protein PF10387, DUF2442"/>
    <property type="match status" value="1"/>
</dbReference>
<name>A0A160FTN0_9BURK</name>
<dbReference type="EMBL" id="CP014579">
    <property type="protein sequence ID" value="ANB76555.1"/>
    <property type="molecule type" value="Genomic_DNA"/>
</dbReference>
<dbReference type="STRING" id="1804984.AYM40_30640"/>
<evidence type="ECO:0000313" key="2">
    <source>
        <dbReference type="Proteomes" id="UP000076852"/>
    </source>
</evidence>
<reference evidence="1 2" key="1">
    <citation type="journal article" date="2016" name="Gene">
        <title>PacBio SMRT assembly of a complex multi-replicon genome reveals chlorocatechol degradative operon in a region of genome plasticity.</title>
        <authorList>
            <person name="Ricker N."/>
            <person name="Shen S.Y."/>
            <person name="Goordial J."/>
            <person name="Jin S."/>
            <person name="Fulthorpe R.R."/>
        </authorList>
    </citation>
    <scope>NUCLEOTIDE SEQUENCE [LARGE SCALE GENOMIC DNA]</scope>
    <source>
        <strain evidence="1 2">OLGA172</strain>
    </source>
</reference>
<organism evidence="1 2">
    <name type="scientific">Paraburkholderia phytofirmans OLGA172</name>
    <dbReference type="NCBI Taxonomy" id="1417228"/>
    <lineage>
        <taxon>Bacteria</taxon>
        <taxon>Pseudomonadati</taxon>
        <taxon>Pseudomonadota</taxon>
        <taxon>Betaproteobacteria</taxon>
        <taxon>Burkholderiales</taxon>
        <taxon>Burkholderiaceae</taxon>
        <taxon>Paraburkholderia</taxon>
    </lineage>
</organism>
<accession>A0A160FTN0</accession>
<sequence>MDCGAVSVHFDSQHLFLDLSDGRAVQFPLDWFPVLQAATSAERGHFAVSMDRQQLFWPEIDEDINVPALLSYRPENAGS</sequence>
<dbReference type="InterPro" id="IPR018841">
    <property type="entry name" value="DUF2442"/>
</dbReference>
<dbReference type="AlphaFoldDB" id="A0A160FTN0"/>
<protein>
    <submittedName>
        <fullName evidence="1">Ethanolamine utilization protein</fullName>
    </submittedName>
</protein>
<dbReference type="OrthoDB" id="9807561at2"/>
<dbReference type="Pfam" id="PF10387">
    <property type="entry name" value="DUF2442"/>
    <property type="match status" value="1"/>
</dbReference>
<keyword evidence="2" id="KW-1185">Reference proteome</keyword>